<proteinExistence type="predicted"/>
<dbReference type="PANTHER" id="PTHR21694:SF18">
    <property type="entry name" value="COILED-COIL DOMAIN-CONTAINING PROTEIN 63"/>
    <property type="match status" value="1"/>
</dbReference>
<feature type="domain" description="ODAD1 central coiled coil region" evidence="3">
    <location>
        <begin position="78"/>
        <end position="364"/>
    </location>
</feature>
<comment type="caution">
    <text evidence="4">The sequence shown here is derived from an EMBL/GenBank/DDBJ whole genome shotgun (WGS) entry which is preliminary data.</text>
</comment>
<evidence type="ECO:0000256" key="2">
    <source>
        <dbReference type="SAM" id="Coils"/>
    </source>
</evidence>
<dbReference type="EMBL" id="CAJZBQ010000057">
    <property type="protein sequence ID" value="CAG9334055.1"/>
    <property type="molecule type" value="Genomic_DNA"/>
</dbReference>
<reference evidence="4" key="1">
    <citation type="submission" date="2021-09" db="EMBL/GenBank/DDBJ databases">
        <authorList>
            <consortium name="AG Swart"/>
            <person name="Singh M."/>
            <person name="Singh A."/>
            <person name="Seah K."/>
            <person name="Emmerich C."/>
        </authorList>
    </citation>
    <scope>NUCLEOTIDE SEQUENCE</scope>
    <source>
        <strain evidence="4">ATCC30299</strain>
    </source>
</reference>
<gene>
    <name evidence="4" type="ORF">BSTOLATCC_MIC59857</name>
</gene>
<dbReference type="PANTHER" id="PTHR21694">
    <property type="entry name" value="COILED-COIL DOMAIN-CONTAINING PROTEIN 63"/>
    <property type="match status" value="1"/>
</dbReference>
<name>A0AAU9K2L1_9CILI</name>
<accession>A0AAU9K2L1</accession>
<dbReference type="Gene3D" id="1.20.5.340">
    <property type="match status" value="1"/>
</dbReference>
<keyword evidence="5" id="KW-1185">Reference proteome</keyword>
<feature type="coiled-coil region" evidence="2">
    <location>
        <begin position="13"/>
        <end position="180"/>
    </location>
</feature>
<evidence type="ECO:0000313" key="4">
    <source>
        <dbReference type="EMBL" id="CAG9334055.1"/>
    </source>
</evidence>
<protein>
    <recommendedName>
        <fullName evidence="3">ODAD1 central coiled coil region domain-containing protein</fullName>
    </recommendedName>
</protein>
<organism evidence="4 5">
    <name type="scientific">Blepharisma stoltei</name>
    <dbReference type="NCBI Taxonomy" id="1481888"/>
    <lineage>
        <taxon>Eukaryota</taxon>
        <taxon>Sar</taxon>
        <taxon>Alveolata</taxon>
        <taxon>Ciliophora</taxon>
        <taxon>Postciliodesmatophora</taxon>
        <taxon>Heterotrichea</taxon>
        <taxon>Heterotrichida</taxon>
        <taxon>Blepharismidae</taxon>
        <taxon>Blepharisma</taxon>
    </lineage>
</organism>
<dbReference type="InterPro" id="IPR051876">
    <property type="entry name" value="ODA-DC/CCD"/>
</dbReference>
<keyword evidence="1 2" id="KW-0175">Coiled coil</keyword>
<dbReference type="AlphaFoldDB" id="A0AAU9K2L1"/>
<evidence type="ECO:0000313" key="5">
    <source>
        <dbReference type="Proteomes" id="UP001162131"/>
    </source>
</evidence>
<evidence type="ECO:0000259" key="3">
    <source>
        <dbReference type="Pfam" id="PF21773"/>
    </source>
</evidence>
<dbReference type="Pfam" id="PF21773">
    <property type="entry name" value="ODAD1_CC"/>
    <property type="match status" value="1"/>
</dbReference>
<sequence length="486" mass="56500">MSNLDLSYMHGKSRLLESESDRLQREVDNFTHKLEQQRRRNASLDEQVGHMSKEVRAKKDELQAKLPSVKEERRLEVKIRTLESNLQQEMVKLNDMQSKNKELREKINVLRREKQAYLEMFDNMEQELIDKAREAEKCNKEHLESSKAEEKYKLKMLKLKAKAEDEIAQLQSQFTAMQSVIEEDRKKQNAAVKEIANTLTSPDGKGNSEDAVDPHTVLEALYNKWSSACKERKRVVDQYHKNIRILSDAFNQIREATGIDDIDEMVTAFIKSEEQHYALYSYVNSLNTELDGLEERYQYLSKHYEQLRNILDQEKSSNIAVATELNDQIRQLNEEKQSTQEEIQSLKDEISSIQEPVEEMIKEFEECNFTLEFNKKLTRDEGFLVNEQNVEQYLGELEEYLSSLITHLAYENGKKGAALSAILADDLPSKTDKEVPKFLSELLQADNIVEDVETEENVPLTIKDFQAKSKEIYLARQINNDPSKTS</sequence>
<feature type="coiled-coil region" evidence="2">
    <location>
        <begin position="283"/>
        <end position="349"/>
    </location>
</feature>
<dbReference type="InterPro" id="IPR049258">
    <property type="entry name" value="ODAD1_CC"/>
</dbReference>
<evidence type="ECO:0000256" key="1">
    <source>
        <dbReference type="ARBA" id="ARBA00023054"/>
    </source>
</evidence>
<dbReference type="Proteomes" id="UP001162131">
    <property type="component" value="Unassembled WGS sequence"/>
</dbReference>